<feature type="region of interest" description="Disordered" evidence="1">
    <location>
        <begin position="77"/>
        <end position="116"/>
    </location>
</feature>
<organism evidence="2 3">
    <name type="scientific">Streptomyces macrolidinus</name>
    <dbReference type="NCBI Taxonomy" id="2952607"/>
    <lineage>
        <taxon>Bacteria</taxon>
        <taxon>Bacillati</taxon>
        <taxon>Actinomycetota</taxon>
        <taxon>Actinomycetes</taxon>
        <taxon>Kitasatosporales</taxon>
        <taxon>Streptomycetaceae</taxon>
        <taxon>Streptomyces</taxon>
    </lineage>
</organism>
<dbReference type="Proteomes" id="UP001523219">
    <property type="component" value="Unassembled WGS sequence"/>
</dbReference>
<name>A0ABT0ZDJ6_9ACTN</name>
<sequence>MIGVGYRGDLDRALRRRGLNPFCVVQPSMGVPEEFKEEAALVFGECAIRLPGGLSSQDDELTYGVHLLDAEVSALGAPPTRMGHGGTRDTPTGPYGWSGRAIVSDPDESEPEKRVRDTVRFNVTNMTRGARRAVSHS</sequence>
<dbReference type="EMBL" id="JAMWMR010000008">
    <property type="protein sequence ID" value="MCN9241638.1"/>
    <property type="molecule type" value="Genomic_DNA"/>
</dbReference>
<accession>A0ABT0ZDJ6</accession>
<proteinExistence type="predicted"/>
<protein>
    <submittedName>
        <fullName evidence="2">Uncharacterized protein</fullName>
    </submittedName>
</protein>
<dbReference type="RefSeq" id="WP_252424933.1">
    <property type="nucleotide sequence ID" value="NZ_JAMWMR010000008.1"/>
</dbReference>
<keyword evidence="3" id="KW-1185">Reference proteome</keyword>
<evidence type="ECO:0000313" key="2">
    <source>
        <dbReference type="EMBL" id="MCN9241638.1"/>
    </source>
</evidence>
<reference evidence="2 3" key="1">
    <citation type="submission" date="2022-05" db="EMBL/GenBank/DDBJ databases">
        <title>Streptomyces sp. nov. RY43-2 isolated from soil of a peat swamp forest.</title>
        <authorList>
            <person name="Kanchanasin P."/>
            <person name="Tanasupawat S."/>
            <person name="Phongsopitanun W."/>
        </authorList>
    </citation>
    <scope>NUCLEOTIDE SEQUENCE [LARGE SCALE GENOMIC DNA]</scope>
    <source>
        <strain evidence="2 3">RY43-2</strain>
    </source>
</reference>
<comment type="caution">
    <text evidence="2">The sequence shown here is derived from an EMBL/GenBank/DDBJ whole genome shotgun (WGS) entry which is preliminary data.</text>
</comment>
<evidence type="ECO:0000313" key="3">
    <source>
        <dbReference type="Proteomes" id="UP001523219"/>
    </source>
</evidence>
<gene>
    <name evidence="2" type="ORF">NGF19_12680</name>
</gene>
<evidence type="ECO:0000256" key="1">
    <source>
        <dbReference type="SAM" id="MobiDB-lite"/>
    </source>
</evidence>